<organism evidence="3 4">
    <name type="scientific">Saccharicrinis fermentans DSM 9555 = JCM 21142</name>
    <dbReference type="NCBI Taxonomy" id="869213"/>
    <lineage>
        <taxon>Bacteria</taxon>
        <taxon>Pseudomonadati</taxon>
        <taxon>Bacteroidota</taxon>
        <taxon>Bacteroidia</taxon>
        <taxon>Marinilabiliales</taxon>
        <taxon>Marinilabiliaceae</taxon>
        <taxon>Saccharicrinis</taxon>
    </lineage>
</organism>
<keyword evidence="4" id="KW-1185">Reference proteome</keyword>
<dbReference type="RefSeq" id="WP_027471966.1">
    <property type="nucleotide sequence ID" value="NZ_BAMD01000016.1"/>
</dbReference>
<comment type="caution">
    <text evidence="3">The sequence shown here is derived from an EMBL/GenBank/DDBJ whole genome shotgun (WGS) entry which is preliminary data.</text>
</comment>
<dbReference type="GO" id="GO:0032784">
    <property type="term" value="P:regulation of DNA-templated transcription elongation"/>
    <property type="evidence" value="ECO:0007669"/>
    <property type="project" value="InterPro"/>
</dbReference>
<accession>W7XX35</accession>
<dbReference type="STRING" id="869213.GCA_000517085_02353"/>
<dbReference type="AlphaFoldDB" id="W7XX35"/>
<dbReference type="InterPro" id="IPR001437">
    <property type="entry name" value="Tscrpt_elong_fac_GreA/B_C"/>
</dbReference>
<dbReference type="InterPro" id="IPR029462">
    <property type="entry name" value="Rnk_N"/>
</dbReference>
<feature type="domain" description="Transcription elongation factor GreA/GreB C-terminal" evidence="1">
    <location>
        <begin position="55"/>
        <end position="127"/>
    </location>
</feature>
<sequence length="137" mass="15286">MEEKIKITELDYARLSSLVGSARNIKGIEHNYLEALAREIKRAEKVDSHSIEPEYVTMNSVVQVENVETKKRMTVKVVYPKEANFTKGYVSVFSPLGSALLGYKIGDSVQFEAPKGIVTVKILSLEYQPEANGAYTV</sequence>
<name>W7XX35_9BACT</name>
<dbReference type="Pfam" id="PF01272">
    <property type="entry name" value="GreA_GreB"/>
    <property type="match status" value="1"/>
</dbReference>
<dbReference type="PANTHER" id="PTHR30437:SF5">
    <property type="entry name" value="REGULATOR OF NUCLEOSIDE DIPHOSPHATE KINASE"/>
    <property type="match status" value="1"/>
</dbReference>
<dbReference type="GO" id="GO:0070063">
    <property type="term" value="F:RNA polymerase binding"/>
    <property type="evidence" value="ECO:0007669"/>
    <property type="project" value="InterPro"/>
</dbReference>
<dbReference type="eggNOG" id="COG0782">
    <property type="taxonomic scope" value="Bacteria"/>
</dbReference>
<protein>
    <submittedName>
        <fullName evidence="3">Regulator of nucleoside diphosphate kinase</fullName>
    </submittedName>
</protein>
<evidence type="ECO:0000313" key="4">
    <source>
        <dbReference type="Proteomes" id="UP000019402"/>
    </source>
</evidence>
<dbReference type="GO" id="GO:0016301">
    <property type="term" value="F:kinase activity"/>
    <property type="evidence" value="ECO:0007669"/>
    <property type="project" value="UniProtKB-KW"/>
</dbReference>
<keyword evidence="3" id="KW-0418">Kinase</keyword>
<dbReference type="GO" id="GO:0003677">
    <property type="term" value="F:DNA binding"/>
    <property type="evidence" value="ECO:0007669"/>
    <property type="project" value="InterPro"/>
</dbReference>
<evidence type="ECO:0000259" key="2">
    <source>
        <dbReference type="Pfam" id="PF14760"/>
    </source>
</evidence>
<keyword evidence="3" id="KW-0808">Transferase</keyword>
<dbReference type="InterPro" id="IPR018151">
    <property type="entry name" value="TF_GreA/GreB_CS"/>
</dbReference>
<dbReference type="Gene3D" id="3.10.50.30">
    <property type="entry name" value="Transcription elongation factor, GreA/GreB, C-terminal domain"/>
    <property type="match status" value="1"/>
</dbReference>
<dbReference type="InterPro" id="IPR023459">
    <property type="entry name" value="Tscrpt_elong_fac_GreA/B_fam"/>
</dbReference>
<evidence type="ECO:0000259" key="1">
    <source>
        <dbReference type="Pfam" id="PF01272"/>
    </source>
</evidence>
<dbReference type="Pfam" id="PF14760">
    <property type="entry name" value="Rnk_N"/>
    <property type="match status" value="1"/>
</dbReference>
<evidence type="ECO:0000313" key="3">
    <source>
        <dbReference type="EMBL" id="GAF03000.1"/>
    </source>
</evidence>
<gene>
    <name evidence="3" type="ORF">JCM21142_41653</name>
</gene>
<dbReference type="InterPro" id="IPR036953">
    <property type="entry name" value="GreA/GreB_C_sf"/>
</dbReference>
<feature type="domain" description="Regulator of nucleoside diphosphate kinase N-terminal" evidence="2">
    <location>
        <begin position="4"/>
        <end position="44"/>
    </location>
</feature>
<proteinExistence type="predicted"/>
<dbReference type="GO" id="GO:0006354">
    <property type="term" value="P:DNA-templated transcription elongation"/>
    <property type="evidence" value="ECO:0007669"/>
    <property type="project" value="TreeGrafter"/>
</dbReference>
<dbReference type="PROSITE" id="PS00830">
    <property type="entry name" value="GREAB_2"/>
    <property type="match status" value="1"/>
</dbReference>
<dbReference type="EMBL" id="BAMD01000016">
    <property type="protein sequence ID" value="GAF03000.1"/>
    <property type="molecule type" value="Genomic_DNA"/>
</dbReference>
<dbReference type="PANTHER" id="PTHR30437">
    <property type="entry name" value="TRANSCRIPTION ELONGATION FACTOR GREA"/>
    <property type="match status" value="1"/>
</dbReference>
<dbReference type="SUPFAM" id="SSF54534">
    <property type="entry name" value="FKBP-like"/>
    <property type="match status" value="1"/>
</dbReference>
<dbReference type="OrthoDB" id="192847at2"/>
<reference evidence="3 4" key="1">
    <citation type="journal article" date="2014" name="Genome Announc.">
        <title>Draft Genome Sequence of Cytophaga fermentans JCM 21142T, a Facultative Anaerobe Isolated from Marine Mud.</title>
        <authorList>
            <person name="Starns D."/>
            <person name="Oshima K."/>
            <person name="Suda W."/>
            <person name="Iino T."/>
            <person name="Yuki M."/>
            <person name="Inoue J."/>
            <person name="Kitamura K."/>
            <person name="Iida T."/>
            <person name="Darby A."/>
            <person name="Hattori M."/>
            <person name="Ohkuma M."/>
        </authorList>
    </citation>
    <scope>NUCLEOTIDE SEQUENCE [LARGE SCALE GENOMIC DNA]</scope>
    <source>
        <strain evidence="3 4">JCM 21142</strain>
    </source>
</reference>
<dbReference type="Proteomes" id="UP000019402">
    <property type="component" value="Unassembled WGS sequence"/>
</dbReference>